<protein>
    <submittedName>
        <fullName evidence="3">SAC3 family protein C-like</fullName>
    </submittedName>
</protein>
<evidence type="ECO:0000259" key="2">
    <source>
        <dbReference type="Pfam" id="PF03399"/>
    </source>
</evidence>
<dbReference type="GO" id="GO:0051225">
    <property type="term" value="P:spindle assembly"/>
    <property type="evidence" value="ECO:0007669"/>
    <property type="project" value="TreeGrafter"/>
</dbReference>
<feature type="compositionally biased region" description="Polar residues" evidence="1">
    <location>
        <begin position="238"/>
        <end position="249"/>
    </location>
</feature>
<proteinExistence type="predicted"/>
<dbReference type="InterPro" id="IPR005062">
    <property type="entry name" value="SAC3/GANP/THP3_conserved"/>
</dbReference>
<evidence type="ECO:0000256" key="1">
    <source>
        <dbReference type="SAM" id="MobiDB-lite"/>
    </source>
</evidence>
<feature type="domain" description="SAC3/GANP/THP3 conserved" evidence="2">
    <location>
        <begin position="21"/>
        <end position="192"/>
    </location>
</feature>
<name>A0A8J5NBB0_HOMAM</name>
<comment type="caution">
    <text evidence="3">The sequence shown here is derived from an EMBL/GenBank/DDBJ whole genome shotgun (WGS) entry which is preliminary data.</text>
</comment>
<dbReference type="PANTHER" id="PTHR12436:SF38">
    <property type="entry name" value="SAC3 DOMAIN-CONTAINING PROTEIN 1"/>
    <property type="match status" value="1"/>
</dbReference>
<organism evidence="3 4">
    <name type="scientific">Homarus americanus</name>
    <name type="common">American lobster</name>
    <dbReference type="NCBI Taxonomy" id="6706"/>
    <lineage>
        <taxon>Eukaryota</taxon>
        <taxon>Metazoa</taxon>
        <taxon>Ecdysozoa</taxon>
        <taxon>Arthropoda</taxon>
        <taxon>Crustacea</taxon>
        <taxon>Multicrustacea</taxon>
        <taxon>Malacostraca</taxon>
        <taxon>Eumalacostraca</taxon>
        <taxon>Eucarida</taxon>
        <taxon>Decapoda</taxon>
        <taxon>Pleocyemata</taxon>
        <taxon>Astacidea</taxon>
        <taxon>Nephropoidea</taxon>
        <taxon>Nephropidae</taxon>
        <taxon>Homarus</taxon>
    </lineage>
</organism>
<evidence type="ECO:0000313" key="3">
    <source>
        <dbReference type="EMBL" id="KAG7176218.1"/>
    </source>
</evidence>
<dbReference type="Gene3D" id="1.25.40.990">
    <property type="match status" value="2"/>
</dbReference>
<feature type="domain" description="SAC3/GANP/THP3 conserved" evidence="2">
    <location>
        <begin position="306"/>
        <end position="431"/>
    </location>
</feature>
<dbReference type="Proteomes" id="UP000747542">
    <property type="component" value="Unassembled WGS sequence"/>
</dbReference>
<dbReference type="GO" id="GO:0005634">
    <property type="term" value="C:nucleus"/>
    <property type="evidence" value="ECO:0007669"/>
    <property type="project" value="TreeGrafter"/>
</dbReference>
<reference evidence="3" key="1">
    <citation type="journal article" date="2021" name="Sci. Adv.">
        <title>The American lobster genome reveals insights on longevity, neural, and immune adaptations.</title>
        <authorList>
            <person name="Polinski J.M."/>
            <person name="Zimin A.V."/>
            <person name="Clark K.F."/>
            <person name="Kohn A.B."/>
            <person name="Sadowski N."/>
            <person name="Timp W."/>
            <person name="Ptitsyn A."/>
            <person name="Khanna P."/>
            <person name="Romanova D.Y."/>
            <person name="Williams P."/>
            <person name="Greenwood S.J."/>
            <person name="Moroz L.L."/>
            <person name="Walt D.R."/>
            <person name="Bodnar A.G."/>
        </authorList>
    </citation>
    <scope>NUCLEOTIDE SEQUENCE</scope>
    <source>
        <strain evidence="3">GMGI-L3</strain>
    </source>
</reference>
<gene>
    <name evidence="3" type="primary">SAC3C-L</name>
    <name evidence="3" type="ORF">Hamer_G008985</name>
</gene>
<dbReference type="Pfam" id="PF03399">
    <property type="entry name" value="SAC3_GANP"/>
    <property type="match status" value="2"/>
</dbReference>
<sequence>MAAQEETKNTSKFLVGSCLGMCPYAEQRLRQRERLIHPLEMAVDSNGGRLNYVQMRAMVKEFSRSAAGHEIKASDIRPLPVLVKTVKYLLMSACCRQDVSWALVYQFVSDRLHAVRQDLCVQGVKNDMSIQVYQAAVRFYVYAHYRTCEHGLSDFDPYLNKKHLTETLTLVISLFQDQDKDKKEPCVDTKRFGDAMSVCSSSDEDDDEEARDNPDDKEDANESKIVQDTKTSEKDNVSGRTESNVTNLRNPEVSHIRDEDPGDEDTETARDLNEDEDWRNLSDMSRRTTVPREGRRGESRNVVITDYTLREEAEALYLLVNFGNEEALLHVLELPKHIRFSQLVSIVTEMNFAWLTRNYCRVLRLAAFLPPLFLCAFHPHLTMIQKTALGILSRAHSSKGLVYRQDDLAAILLIPSSQDLADACRHYGLTVMKLSRVKWVDDKLNTIQLPELLLPAGRSP</sequence>
<dbReference type="PANTHER" id="PTHR12436">
    <property type="entry name" value="80 KDA MCM3-ASSOCIATED PROTEIN"/>
    <property type="match status" value="1"/>
</dbReference>
<dbReference type="AlphaFoldDB" id="A0A8J5NBB0"/>
<dbReference type="GO" id="GO:0005813">
    <property type="term" value="C:centrosome"/>
    <property type="evidence" value="ECO:0007669"/>
    <property type="project" value="TreeGrafter"/>
</dbReference>
<accession>A0A8J5NBB0</accession>
<keyword evidence="4" id="KW-1185">Reference proteome</keyword>
<feature type="compositionally biased region" description="Basic and acidic residues" evidence="1">
    <location>
        <begin position="220"/>
        <end position="237"/>
    </location>
</feature>
<dbReference type="GO" id="GO:0051298">
    <property type="term" value="P:centrosome duplication"/>
    <property type="evidence" value="ECO:0007669"/>
    <property type="project" value="TreeGrafter"/>
</dbReference>
<feature type="compositionally biased region" description="Acidic residues" evidence="1">
    <location>
        <begin position="202"/>
        <end position="219"/>
    </location>
</feature>
<dbReference type="GO" id="GO:0005819">
    <property type="term" value="C:spindle"/>
    <property type="evidence" value="ECO:0007669"/>
    <property type="project" value="TreeGrafter"/>
</dbReference>
<dbReference type="InterPro" id="IPR045107">
    <property type="entry name" value="SAC3/GANP/THP3"/>
</dbReference>
<feature type="region of interest" description="Disordered" evidence="1">
    <location>
        <begin position="197"/>
        <end position="296"/>
    </location>
</feature>
<feature type="compositionally biased region" description="Basic and acidic residues" evidence="1">
    <location>
        <begin position="267"/>
        <end position="296"/>
    </location>
</feature>
<evidence type="ECO:0000313" key="4">
    <source>
        <dbReference type="Proteomes" id="UP000747542"/>
    </source>
</evidence>
<dbReference type="EMBL" id="JAHLQT010003582">
    <property type="protein sequence ID" value="KAG7176218.1"/>
    <property type="molecule type" value="Genomic_DNA"/>
</dbReference>